<dbReference type="PANTHER" id="PTHR14482">
    <property type="entry name" value="CHROMOSOME 12 ORF 43 HOMOLOG"/>
    <property type="match status" value="1"/>
</dbReference>
<evidence type="ECO:0000313" key="8">
    <source>
        <dbReference type="EMBL" id="KAJ8042742.1"/>
    </source>
</evidence>
<evidence type="ECO:0000256" key="6">
    <source>
        <dbReference type="ARBA" id="ARBA00023242"/>
    </source>
</evidence>
<dbReference type="Pfam" id="PF23999">
    <property type="entry name" value="CUSTOS"/>
    <property type="match status" value="1"/>
</dbReference>
<keyword evidence="5" id="KW-0879">Wnt signaling pathway</keyword>
<evidence type="ECO:0000256" key="7">
    <source>
        <dbReference type="SAM" id="MobiDB-lite"/>
    </source>
</evidence>
<organism evidence="8 9">
    <name type="scientific">Holothuria leucospilota</name>
    <name type="common">Black long sea cucumber</name>
    <name type="synonym">Mertensiothuria leucospilota</name>
    <dbReference type="NCBI Taxonomy" id="206669"/>
    <lineage>
        <taxon>Eukaryota</taxon>
        <taxon>Metazoa</taxon>
        <taxon>Echinodermata</taxon>
        <taxon>Eleutherozoa</taxon>
        <taxon>Echinozoa</taxon>
        <taxon>Holothuroidea</taxon>
        <taxon>Aspidochirotacea</taxon>
        <taxon>Aspidochirotida</taxon>
        <taxon>Holothuriidae</taxon>
        <taxon>Holothuria</taxon>
    </lineage>
</organism>
<evidence type="ECO:0000313" key="9">
    <source>
        <dbReference type="Proteomes" id="UP001152320"/>
    </source>
</evidence>
<evidence type="ECO:0000256" key="2">
    <source>
        <dbReference type="ARBA" id="ARBA00008632"/>
    </source>
</evidence>
<feature type="compositionally biased region" description="Basic and acidic residues" evidence="7">
    <location>
        <begin position="104"/>
        <end position="114"/>
    </location>
</feature>
<feature type="compositionally biased region" description="Basic residues" evidence="7">
    <location>
        <begin position="230"/>
        <end position="239"/>
    </location>
</feature>
<dbReference type="AlphaFoldDB" id="A0A9Q1CD16"/>
<dbReference type="GO" id="GO:0005635">
    <property type="term" value="C:nuclear envelope"/>
    <property type="evidence" value="ECO:0007669"/>
    <property type="project" value="UniProtKB-SubCell"/>
</dbReference>
<feature type="region of interest" description="Disordered" evidence="7">
    <location>
        <begin position="104"/>
        <end position="242"/>
    </location>
</feature>
<protein>
    <recommendedName>
        <fullName evidence="3">Protein CUSTOS</fullName>
    </recommendedName>
</protein>
<dbReference type="PANTHER" id="PTHR14482:SF0">
    <property type="entry name" value="PROTEIN CUSTOS"/>
    <property type="match status" value="1"/>
</dbReference>
<feature type="compositionally biased region" description="Basic residues" evidence="7">
    <location>
        <begin position="338"/>
        <end position="348"/>
    </location>
</feature>
<keyword evidence="4" id="KW-0217">Developmental protein</keyword>
<feature type="region of interest" description="Disordered" evidence="7">
    <location>
        <begin position="254"/>
        <end position="311"/>
    </location>
</feature>
<comment type="caution">
    <text evidence="8">The sequence shown here is derived from an EMBL/GenBank/DDBJ whole genome shotgun (WGS) entry which is preliminary data.</text>
</comment>
<evidence type="ECO:0000256" key="5">
    <source>
        <dbReference type="ARBA" id="ARBA00022687"/>
    </source>
</evidence>
<feature type="compositionally biased region" description="Polar residues" evidence="7">
    <location>
        <begin position="121"/>
        <end position="130"/>
    </location>
</feature>
<gene>
    <name evidence="8" type="ORF">HOLleu_09586</name>
</gene>
<proteinExistence type="inferred from homology"/>
<dbReference type="InterPro" id="IPR026694">
    <property type="entry name" value="CUSTOS"/>
</dbReference>
<comment type="similarity">
    <text evidence="2">Belongs to the CUSTOS family.</text>
</comment>
<dbReference type="OrthoDB" id="10053459at2759"/>
<keyword evidence="9" id="KW-1185">Reference proteome</keyword>
<evidence type="ECO:0000256" key="1">
    <source>
        <dbReference type="ARBA" id="ARBA00004259"/>
    </source>
</evidence>
<reference evidence="8" key="1">
    <citation type="submission" date="2021-10" db="EMBL/GenBank/DDBJ databases">
        <title>Tropical sea cucumber genome reveals ecological adaptation and Cuvierian tubules defense mechanism.</title>
        <authorList>
            <person name="Chen T."/>
        </authorList>
    </citation>
    <scope>NUCLEOTIDE SEQUENCE</scope>
    <source>
        <strain evidence="8">Nanhai2018</strain>
        <tissue evidence="8">Muscle</tissue>
    </source>
</reference>
<feature type="region of interest" description="Disordered" evidence="7">
    <location>
        <begin position="1"/>
        <end position="29"/>
    </location>
</feature>
<dbReference type="EMBL" id="JAIZAY010000004">
    <property type="protein sequence ID" value="KAJ8042742.1"/>
    <property type="molecule type" value="Genomic_DNA"/>
</dbReference>
<dbReference type="Proteomes" id="UP001152320">
    <property type="component" value="Chromosome 4"/>
</dbReference>
<name>A0A9Q1CD16_HOLLE</name>
<dbReference type="GO" id="GO:0016055">
    <property type="term" value="P:Wnt signaling pathway"/>
    <property type="evidence" value="ECO:0007669"/>
    <property type="project" value="UniProtKB-KW"/>
</dbReference>
<comment type="subcellular location">
    <subcellularLocation>
        <location evidence="1">Nucleus envelope</location>
    </subcellularLocation>
</comment>
<feature type="compositionally biased region" description="Basic residues" evidence="7">
    <location>
        <begin position="268"/>
        <end position="279"/>
    </location>
</feature>
<keyword evidence="6" id="KW-0539">Nucleus</keyword>
<sequence length="354" mass="40319">MSVPHSPKQRDEEKDLYSSSSDEEEKKRLESAVWKVNKNNSYYEKKGTVETNGVVPLSKRESLDDSTTFTADFRTVDTTPEYKNFMAKKLTAYLDGILEDLEEEPKKRPMKYEQPDDDSFQLFSTSSKSYIPQKINYPQPKWKREQQKRRRQGKESSSSSDSEEEKKKLEAAAVSGDFILGGAKRVSSSHQEDTENGEEEPSSQVTSNPDCSILTHNAPHLDNDSVGNIFHKKKKKKKTSKEYNFDLVRSSCEGSNVVTSSDNDVVRTSKRKKKRRKKEKSLLGDVSKVVQNSERLNDDQAEGTSHSEKVSNVADTLETAMVYSNSIVEHDGVEHSSNCKKKKKRKRKKELENV</sequence>
<accession>A0A9Q1CD16</accession>
<evidence type="ECO:0000256" key="4">
    <source>
        <dbReference type="ARBA" id="ARBA00022473"/>
    </source>
</evidence>
<feature type="region of interest" description="Disordered" evidence="7">
    <location>
        <begin position="327"/>
        <end position="354"/>
    </location>
</feature>
<evidence type="ECO:0000256" key="3">
    <source>
        <dbReference type="ARBA" id="ARBA00013465"/>
    </source>
</evidence>